<accession>A0A382LYD2</accession>
<protein>
    <submittedName>
        <fullName evidence="2">Uncharacterized protein</fullName>
    </submittedName>
</protein>
<dbReference type="AlphaFoldDB" id="A0A382LYD2"/>
<dbReference type="EMBL" id="UINC01089990">
    <property type="protein sequence ID" value="SVC41543.1"/>
    <property type="molecule type" value="Genomic_DNA"/>
</dbReference>
<gene>
    <name evidence="2" type="ORF">METZ01_LOCUS294397</name>
</gene>
<organism evidence="2">
    <name type="scientific">marine metagenome</name>
    <dbReference type="NCBI Taxonomy" id="408172"/>
    <lineage>
        <taxon>unclassified sequences</taxon>
        <taxon>metagenomes</taxon>
        <taxon>ecological metagenomes</taxon>
    </lineage>
</organism>
<evidence type="ECO:0000313" key="2">
    <source>
        <dbReference type="EMBL" id="SVC41543.1"/>
    </source>
</evidence>
<proteinExistence type="predicted"/>
<feature type="region of interest" description="Disordered" evidence="1">
    <location>
        <begin position="39"/>
        <end position="61"/>
    </location>
</feature>
<sequence>MLADMASSESQRNYRSEGTKWDDLAVSLGGELEVLGVTVPARPKKEREPVGKAGDQPDPQLVDDTQVLQMKVDYYQSEPTDYRKLYDNYQQLEMSKLAARVVGALDREIQRVRFLADTATDFVQESQYLSEVSTLAAMREELKAEIDALGAAP</sequence>
<evidence type="ECO:0000256" key="1">
    <source>
        <dbReference type="SAM" id="MobiDB-lite"/>
    </source>
</evidence>
<reference evidence="2" key="1">
    <citation type="submission" date="2018-05" db="EMBL/GenBank/DDBJ databases">
        <authorList>
            <person name="Lanie J.A."/>
            <person name="Ng W.-L."/>
            <person name="Kazmierczak K.M."/>
            <person name="Andrzejewski T.M."/>
            <person name="Davidsen T.M."/>
            <person name="Wayne K.J."/>
            <person name="Tettelin H."/>
            <person name="Glass J.I."/>
            <person name="Rusch D."/>
            <person name="Podicherti R."/>
            <person name="Tsui H.-C.T."/>
            <person name="Winkler M.E."/>
        </authorList>
    </citation>
    <scope>NUCLEOTIDE SEQUENCE</scope>
</reference>
<name>A0A382LYD2_9ZZZZ</name>